<reference evidence="1" key="1">
    <citation type="submission" date="2014-09" db="EMBL/GenBank/DDBJ databases">
        <authorList>
            <person name="Magalhaes I.L.F."/>
            <person name="Oliveira U."/>
            <person name="Santos F.R."/>
            <person name="Vidigal T.H.D.A."/>
            <person name="Brescovit A.D."/>
            <person name="Santos A.J."/>
        </authorList>
    </citation>
    <scope>NUCLEOTIDE SEQUENCE</scope>
    <source>
        <tissue evidence="1">Shoot tissue taken approximately 20 cm above the soil surface</tissue>
    </source>
</reference>
<sequence>MNIIHKNSDLNNVGDAMRFVSSKILSIGEENVNSNVNYRGNLAQFPLNDTNYRGL</sequence>
<dbReference type="AlphaFoldDB" id="A0A0A9FJE5"/>
<protein>
    <submittedName>
        <fullName evidence="1">Uncharacterized protein</fullName>
    </submittedName>
</protein>
<reference evidence="1" key="2">
    <citation type="journal article" date="2015" name="Data Brief">
        <title>Shoot transcriptome of the giant reed, Arundo donax.</title>
        <authorList>
            <person name="Barrero R.A."/>
            <person name="Guerrero F.D."/>
            <person name="Moolhuijzen P."/>
            <person name="Goolsby J.A."/>
            <person name="Tidwell J."/>
            <person name="Bellgard S.E."/>
            <person name="Bellgard M.I."/>
        </authorList>
    </citation>
    <scope>NUCLEOTIDE SEQUENCE</scope>
    <source>
        <tissue evidence="1">Shoot tissue taken approximately 20 cm above the soil surface</tissue>
    </source>
</reference>
<accession>A0A0A9FJE5</accession>
<evidence type="ECO:0000313" key="1">
    <source>
        <dbReference type="EMBL" id="JAE12467.1"/>
    </source>
</evidence>
<name>A0A0A9FJE5_ARUDO</name>
<dbReference type="EMBL" id="GBRH01185429">
    <property type="protein sequence ID" value="JAE12467.1"/>
    <property type="molecule type" value="Transcribed_RNA"/>
</dbReference>
<organism evidence="1">
    <name type="scientific">Arundo donax</name>
    <name type="common">Giant reed</name>
    <name type="synonym">Donax arundinaceus</name>
    <dbReference type="NCBI Taxonomy" id="35708"/>
    <lineage>
        <taxon>Eukaryota</taxon>
        <taxon>Viridiplantae</taxon>
        <taxon>Streptophyta</taxon>
        <taxon>Embryophyta</taxon>
        <taxon>Tracheophyta</taxon>
        <taxon>Spermatophyta</taxon>
        <taxon>Magnoliopsida</taxon>
        <taxon>Liliopsida</taxon>
        <taxon>Poales</taxon>
        <taxon>Poaceae</taxon>
        <taxon>PACMAD clade</taxon>
        <taxon>Arundinoideae</taxon>
        <taxon>Arundineae</taxon>
        <taxon>Arundo</taxon>
    </lineage>
</organism>
<proteinExistence type="predicted"/>